<proteinExistence type="predicted"/>
<organism evidence="1 2">
    <name type="scientific">Serratia inhibens</name>
    <dbReference type="NCBI Taxonomy" id="2338073"/>
    <lineage>
        <taxon>Bacteria</taxon>
        <taxon>Pseudomonadati</taxon>
        <taxon>Pseudomonadota</taxon>
        <taxon>Gammaproteobacteria</taxon>
        <taxon>Enterobacterales</taxon>
        <taxon>Yersiniaceae</taxon>
        <taxon>Serratia</taxon>
    </lineage>
</organism>
<evidence type="ECO:0000313" key="2">
    <source>
        <dbReference type="Proteomes" id="UP000284338"/>
    </source>
</evidence>
<comment type="caution">
    <text evidence="1">The sequence shown here is derived from an EMBL/GenBank/DDBJ whole genome shotgun (WGS) entry which is preliminary data.</text>
</comment>
<keyword evidence="2" id="KW-1185">Reference proteome</keyword>
<dbReference type="AlphaFoldDB" id="A0AA93BUZ4"/>
<evidence type="ECO:0000313" key="1">
    <source>
        <dbReference type="EMBL" id="RJF53335.1"/>
    </source>
</evidence>
<reference evidence="1 2" key="1">
    <citation type="submission" date="2018-09" db="EMBL/GenBank/DDBJ databases">
        <title>Draft genome of a novel serratia sp. strain with antifungal activity.</title>
        <authorList>
            <person name="Dichmann S.I."/>
            <person name="Park B.P."/>
            <person name="Pathiraja D."/>
            <person name="Choi I.-G."/>
            <person name="Stougaard P."/>
            <person name="Hennessy R.C."/>
        </authorList>
    </citation>
    <scope>NUCLEOTIDE SEQUENCE [LARGE SCALE GENOMIC DNA]</scope>
    <source>
        <strain evidence="1 2">S40</strain>
    </source>
</reference>
<accession>A0AA93BUZ4</accession>
<dbReference type="RefSeq" id="WP_119805337.1">
    <property type="nucleotide sequence ID" value="NZ_QYYG01000010.1"/>
</dbReference>
<name>A0AA93BUZ4_9GAMM</name>
<sequence>MSAKYILITTYSLKDGVTVNDLKKSSRVQGSKNFYLSEEDSSNELIELRAYNSIASISSDESTLESDFSIFSTWLSGDIRRELIKFVEAPIDSKDELPATEFIQLRHVEVPPENYNKYRKWREETIFEVVRENKNKIISFGAYHSLISGYPGVMFVSAFNGDKASYLEAFTNSRYQKIVKDAGDNYITGGDGGLYTRIYRAVNFN</sequence>
<dbReference type="Proteomes" id="UP000284338">
    <property type="component" value="Unassembled WGS sequence"/>
</dbReference>
<gene>
    <name evidence="1" type="ORF">D4100_22935</name>
</gene>
<protein>
    <submittedName>
        <fullName evidence="1">Uncharacterized protein</fullName>
    </submittedName>
</protein>
<dbReference type="EMBL" id="QYYG01000010">
    <property type="protein sequence ID" value="RJF53335.1"/>
    <property type="molecule type" value="Genomic_DNA"/>
</dbReference>